<comment type="caution">
    <text evidence="2">The sequence shown here is derived from an EMBL/GenBank/DDBJ whole genome shotgun (WGS) entry which is preliminary data.</text>
</comment>
<reference evidence="2 3" key="1">
    <citation type="submission" date="2019-03" db="EMBL/GenBank/DDBJ databases">
        <title>Lake Tanganyika Metagenome-Assembled Genomes (MAGs).</title>
        <authorList>
            <person name="Tran P."/>
        </authorList>
    </citation>
    <scope>NUCLEOTIDE SEQUENCE [LARGE SCALE GENOMIC DNA]</scope>
    <source>
        <strain evidence="2">K_DeepCast_65m_m2_236</strain>
    </source>
</reference>
<feature type="transmembrane region" description="Helical" evidence="1">
    <location>
        <begin position="294"/>
        <end position="312"/>
    </location>
</feature>
<sequence>MSSGTVANTPYQKLKNSNVGQFVRANKITTAGAVLGSAVVITGGAAKSQAFAKVAEKGIVPAAGAAAALYGLSLGHDAIANDFGKGHNARGVGKAFAGTALALGGTEIVGRIYDVPVAKRALSKPVEVAYKALDGVFGGHWKAIGGGALAVGGAGVLGTSVVNAKNEGIGSGNVFGMGAGATMIPAGVAVLADQAGKEALANSAGKAAGAIGGAGLAAWGVTRGVAAFDSAKNGSVFGTLGNATVAATATGGGVLLAGQALGIKSIERVGSKILTPVAEHVLQPVGEFLMKNPILGGVIVLGGTGAAAYYYFKGGKKE</sequence>
<dbReference type="AlphaFoldDB" id="A0A938BJI8"/>
<gene>
    <name evidence="2" type="ORF">FJZ00_09475</name>
</gene>
<proteinExistence type="predicted"/>
<evidence type="ECO:0000256" key="1">
    <source>
        <dbReference type="SAM" id="Phobius"/>
    </source>
</evidence>
<protein>
    <submittedName>
        <fullName evidence="2">Uncharacterized protein</fullName>
    </submittedName>
</protein>
<evidence type="ECO:0000313" key="3">
    <source>
        <dbReference type="Proteomes" id="UP000703893"/>
    </source>
</evidence>
<evidence type="ECO:0000313" key="2">
    <source>
        <dbReference type="EMBL" id="MBM3275372.1"/>
    </source>
</evidence>
<keyword evidence="1" id="KW-0472">Membrane</keyword>
<organism evidence="2 3">
    <name type="scientific">Candidatus Tanganyikabacteria bacterium</name>
    <dbReference type="NCBI Taxonomy" id="2961651"/>
    <lineage>
        <taxon>Bacteria</taxon>
        <taxon>Bacillati</taxon>
        <taxon>Candidatus Sericytochromatia</taxon>
        <taxon>Candidatus Tanganyikabacteria</taxon>
    </lineage>
</organism>
<keyword evidence="1" id="KW-0812">Transmembrane</keyword>
<accession>A0A938BJI8</accession>
<dbReference type="Proteomes" id="UP000703893">
    <property type="component" value="Unassembled WGS sequence"/>
</dbReference>
<name>A0A938BJI8_9BACT</name>
<dbReference type="EMBL" id="VGJX01000549">
    <property type="protein sequence ID" value="MBM3275372.1"/>
    <property type="molecule type" value="Genomic_DNA"/>
</dbReference>
<keyword evidence="1" id="KW-1133">Transmembrane helix</keyword>